<dbReference type="InterPro" id="IPR036097">
    <property type="entry name" value="HisK_dim/P_sf"/>
</dbReference>
<proteinExistence type="predicted"/>
<accession>E6WRG1</accession>
<dbReference type="eggNOG" id="COG2205">
    <property type="taxonomic scope" value="Bacteria"/>
</dbReference>
<name>E6WRG1_PSEUU</name>
<dbReference type="PANTHER" id="PTHR43047:SF72">
    <property type="entry name" value="OSMOSENSING HISTIDINE PROTEIN KINASE SLN1"/>
    <property type="match status" value="1"/>
</dbReference>
<dbReference type="eggNOG" id="COG3292">
    <property type="taxonomic scope" value="Bacteria"/>
</dbReference>
<keyword evidence="8" id="KW-1133">Transmembrane helix</keyword>
<dbReference type="SUPFAM" id="SSF47384">
    <property type="entry name" value="Homodimeric domain of signal transducing histidine kinase"/>
    <property type="match status" value="1"/>
</dbReference>
<dbReference type="CDD" id="cd00082">
    <property type="entry name" value="HisKA"/>
    <property type="match status" value="1"/>
</dbReference>
<dbReference type="InterPro" id="IPR003661">
    <property type="entry name" value="HisK_dim/P_dom"/>
</dbReference>
<dbReference type="SUPFAM" id="SSF55874">
    <property type="entry name" value="ATPase domain of HSP90 chaperone/DNA topoisomerase II/histidine kinase"/>
    <property type="match status" value="1"/>
</dbReference>
<evidence type="ECO:0000256" key="5">
    <source>
        <dbReference type="ARBA" id="ARBA00022777"/>
    </source>
</evidence>
<dbReference type="InterPro" id="IPR011110">
    <property type="entry name" value="Reg_prop"/>
</dbReference>
<dbReference type="InterPro" id="IPR036890">
    <property type="entry name" value="HATPase_C_sf"/>
</dbReference>
<dbReference type="EMBL" id="CP002446">
    <property type="protein sequence ID" value="ADV26619.1"/>
    <property type="molecule type" value="Genomic_DNA"/>
</dbReference>
<dbReference type="FunFam" id="3.30.565.10:FF:000010">
    <property type="entry name" value="Sensor histidine kinase RcsC"/>
    <property type="match status" value="1"/>
</dbReference>
<keyword evidence="8" id="KW-0472">Membrane</keyword>
<keyword evidence="5 12" id="KW-0418">Kinase</keyword>
<dbReference type="CDD" id="cd17546">
    <property type="entry name" value="REC_hyHK_CKI1_RcsC-like"/>
    <property type="match status" value="1"/>
</dbReference>
<dbReference type="FunFam" id="1.10.287.130:FF:000028">
    <property type="entry name" value="Hybrid signal transduction histidine kinase"/>
    <property type="match status" value="1"/>
</dbReference>
<dbReference type="SMART" id="SM00388">
    <property type="entry name" value="HisKA"/>
    <property type="match status" value="1"/>
</dbReference>
<comment type="catalytic activity">
    <reaction evidence="1">
        <text>ATP + protein L-histidine = ADP + protein N-phospho-L-histidine.</text>
        <dbReference type="EC" id="2.7.13.3"/>
    </reaction>
</comment>
<dbReference type="Gene3D" id="1.10.287.130">
    <property type="match status" value="1"/>
</dbReference>
<dbReference type="Gene3D" id="2.130.10.10">
    <property type="entry name" value="YVTN repeat-like/Quinoprotein amine dehydrogenase"/>
    <property type="match status" value="2"/>
</dbReference>
<feature type="chain" id="PRO_5003215008" description="histidine kinase" evidence="9">
    <location>
        <begin position="19"/>
        <end position="1187"/>
    </location>
</feature>
<evidence type="ECO:0000256" key="3">
    <source>
        <dbReference type="ARBA" id="ARBA00022553"/>
    </source>
</evidence>
<dbReference type="Pfam" id="PF07495">
    <property type="entry name" value="Y_Y_Y"/>
    <property type="match status" value="1"/>
</dbReference>
<dbReference type="OrthoDB" id="176203at2"/>
<feature type="transmembrane region" description="Helical" evidence="8">
    <location>
        <begin position="774"/>
        <end position="794"/>
    </location>
</feature>
<dbReference type="SUPFAM" id="SSF52172">
    <property type="entry name" value="CheY-like"/>
    <property type="match status" value="1"/>
</dbReference>
<evidence type="ECO:0000256" key="4">
    <source>
        <dbReference type="ARBA" id="ARBA00022679"/>
    </source>
</evidence>
<feature type="signal peptide" evidence="9">
    <location>
        <begin position="1"/>
        <end position="18"/>
    </location>
</feature>
<dbReference type="Gene3D" id="3.30.565.10">
    <property type="entry name" value="Histidine kinase-like ATPase, C-terminal domain"/>
    <property type="match status" value="1"/>
</dbReference>
<dbReference type="PANTHER" id="PTHR43047">
    <property type="entry name" value="TWO-COMPONENT HISTIDINE PROTEIN KINASE"/>
    <property type="match status" value="1"/>
</dbReference>
<dbReference type="InterPro" id="IPR001789">
    <property type="entry name" value="Sig_transdc_resp-reg_receiver"/>
</dbReference>
<dbReference type="InterPro" id="IPR015943">
    <property type="entry name" value="WD40/YVTN_repeat-like_dom_sf"/>
</dbReference>
<reference evidence="12 13" key="1">
    <citation type="submission" date="2011-01" db="EMBL/GenBank/DDBJ databases">
        <title>Complete sequence of Pseudoxanthomonas suwonensis 11-1.</title>
        <authorList>
            <consortium name="US DOE Joint Genome Institute"/>
            <person name="Lucas S."/>
            <person name="Copeland A."/>
            <person name="Lapidus A."/>
            <person name="Cheng J.-F."/>
            <person name="Goodwin L."/>
            <person name="Pitluck S."/>
            <person name="Teshima H."/>
            <person name="Detter J.C."/>
            <person name="Han C."/>
            <person name="Tapia R."/>
            <person name="Land M."/>
            <person name="Hauser L."/>
            <person name="Kyrpides N."/>
            <person name="Ivanova N."/>
            <person name="Ovchinnikova G."/>
            <person name="Siebers A.K."/>
            <person name="Allgaier M."/>
            <person name="Thelen M.P."/>
            <person name="Hugenholtz P."/>
            <person name="Gladden J."/>
            <person name="Woyke T."/>
        </authorList>
    </citation>
    <scope>NUCLEOTIDE SEQUENCE [LARGE SCALE GENOMIC DNA]</scope>
    <source>
        <strain evidence="13">11-1</strain>
    </source>
</reference>
<evidence type="ECO:0000313" key="13">
    <source>
        <dbReference type="Proteomes" id="UP000008632"/>
    </source>
</evidence>
<dbReference type="InterPro" id="IPR003594">
    <property type="entry name" value="HATPase_dom"/>
</dbReference>
<dbReference type="PROSITE" id="PS50109">
    <property type="entry name" value="HIS_KIN"/>
    <property type="match status" value="1"/>
</dbReference>
<keyword evidence="4" id="KW-0808">Transferase</keyword>
<dbReference type="PRINTS" id="PR00344">
    <property type="entry name" value="BCTRLSENSOR"/>
</dbReference>
<dbReference type="GO" id="GO:0009927">
    <property type="term" value="F:histidine phosphotransfer kinase activity"/>
    <property type="evidence" value="ECO:0007669"/>
    <property type="project" value="TreeGrafter"/>
</dbReference>
<feature type="domain" description="Response regulatory" evidence="11">
    <location>
        <begin position="1067"/>
        <end position="1181"/>
    </location>
</feature>
<evidence type="ECO:0000256" key="2">
    <source>
        <dbReference type="ARBA" id="ARBA00012438"/>
    </source>
</evidence>
<dbReference type="SMART" id="SM00448">
    <property type="entry name" value="REC"/>
    <property type="match status" value="1"/>
</dbReference>
<dbReference type="InterPro" id="IPR013783">
    <property type="entry name" value="Ig-like_fold"/>
</dbReference>
<dbReference type="SMART" id="SM00387">
    <property type="entry name" value="HATPase_c"/>
    <property type="match status" value="1"/>
</dbReference>
<dbReference type="CDD" id="cd16922">
    <property type="entry name" value="HATPase_EvgS-ArcB-TorS-like"/>
    <property type="match status" value="1"/>
</dbReference>
<dbReference type="Gene3D" id="3.40.50.2300">
    <property type="match status" value="1"/>
</dbReference>
<evidence type="ECO:0000259" key="11">
    <source>
        <dbReference type="PROSITE" id="PS50110"/>
    </source>
</evidence>
<dbReference type="InterPro" id="IPR004358">
    <property type="entry name" value="Sig_transdc_His_kin-like_C"/>
</dbReference>
<dbReference type="Gene3D" id="2.60.40.10">
    <property type="entry name" value="Immunoglobulins"/>
    <property type="match status" value="1"/>
</dbReference>
<keyword evidence="6" id="KW-0902">Two-component regulatory system</keyword>
<dbReference type="STRING" id="743721.Psesu_0766"/>
<dbReference type="Pfam" id="PF00072">
    <property type="entry name" value="Response_reg"/>
    <property type="match status" value="1"/>
</dbReference>
<dbReference type="GO" id="GO:0000155">
    <property type="term" value="F:phosphorelay sensor kinase activity"/>
    <property type="evidence" value="ECO:0007669"/>
    <property type="project" value="InterPro"/>
</dbReference>
<protein>
    <recommendedName>
        <fullName evidence="2">histidine kinase</fullName>
        <ecNumber evidence="2">2.7.13.3</ecNumber>
    </recommendedName>
</protein>
<evidence type="ECO:0000256" key="8">
    <source>
        <dbReference type="SAM" id="Phobius"/>
    </source>
</evidence>
<evidence type="ECO:0000259" key="10">
    <source>
        <dbReference type="PROSITE" id="PS50109"/>
    </source>
</evidence>
<dbReference type="EC" id="2.7.13.3" evidence="2"/>
<dbReference type="InterPro" id="IPR011006">
    <property type="entry name" value="CheY-like_superfamily"/>
</dbReference>
<evidence type="ECO:0000256" key="9">
    <source>
        <dbReference type="SAM" id="SignalP"/>
    </source>
</evidence>
<keyword evidence="13" id="KW-1185">Reference proteome</keyword>
<evidence type="ECO:0000313" key="12">
    <source>
        <dbReference type="EMBL" id="ADV26619.1"/>
    </source>
</evidence>
<dbReference type="Pfam" id="PF07494">
    <property type="entry name" value="Reg_prop"/>
    <property type="match status" value="2"/>
</dbReference>
<dbReference type="InterPro" id="IPR011123">
    <property type="entry name" value="Y_Y_Y"/>
</dbReference>
<dbReference type="PROSITE" id="PS50110">
    <property type="entry name" value="RESPONSE_REGULATORY"/>
    <property type="match status" value="1"/>
</dbReference>
<sequence>MRLFWLCLLLALSGVLHAAVPELPRFRVLGPGDGLPSTTVGGIARDHDGYLWVATWDGLARYDGVGFQVWQHDPENPSSLPGNLIQALYVDGRNRIWVATEGGGVSVMDTRRDGFQHYRRATHPQLESDDVFTITGRGDEIWLGTFGGGLYRIDGEGELKRMRARDPEIDATLDRAIMGISMDQEGQTILVATLNGLAHCADKTSKVRRLPLPGGDPYPPVTALWRDGKTTWVGTPQGLYRMRDDGSWETPSWAPQFSARRAVTAMSGDGQGGYWVATTSGLWHVPASGVPVAVGHGPDMPAPSSTIQAMLHDVDGGLWVGLPTQGLGYLRADWRRTAVLGPAQGFSGGSYRVVTAAAGGGVWLSGNSDIGGRLDTSRAVFVETIGATGELSPASIRSALQDSRGRLWLGRSGALMRLDGDKPRRLWSALNLEDAVMGRGPLEWILESPNGSLWLAFTGAGMQQRDLEGKVLAELRAGKTPGLDSADFSTVSIGPGGVPWIASGGTIRRWDPVAQGFVPLPGLDGDGEAGNVHGFALDGQDRLWLQRLSGLELWQRGRVEWTRQLRLGVSEGIPATEATGMRIDARRRLWLATRRGLFRIDPPDGGLPARVRPFGVREGLPSQEFVDRAIAIDEDGVLVASTGDGSLLLLDTNLADPPPVSPRLVIDALRVRRGDAWVDLPQAGGFELGPDDQDLEVVLRLLSYDDPGSHRYRSRLLGFDSDWVEMRGGARMFSQLPPGSYRLQLQASLGHHSSWSPVQEFGFSVAPPWWRTTWATLVAVLLVLLLIVGGGWLYRRRVRSRAQWQLALHKRELAEQASMAKSRFLATLGHEVRTPMTGVLGMSELLLDTSLDSRQRSYVESIRRAGDHLLRLVNDALDLARIEAGKLELDSQDFDPVALAEEVAGLMAPVAEQRGLAFHLRVAPEMPAAVRGDPGRVRQILLNLLGNAVKFTDRGEVVLELGTVSPEGLVFVVRDTGPGLSEEQKARLFRRFEQADGARTTSRYGGSGLGLAICQELAVAMGGRIEVDSTLGHGTAFRVQLPLPTAAAPDPQPRSTPQPVPAVRPLDLLLVEDDATVAEVICNLLRARGHCVAHAPHALAALADVAVAHFDLAFLDLDLPGMNGIALARQLRAQGFTSPLVAVTARTDGEAEQLALAAGFNGFLRKPVTGEMLGAAIAAALPERTGT</sequence>
<dbReference type="InterPro" id="IPR005467">
    <property type="entry name" value="His_kinase_dom"/>
</dbReference>
<evidence type="ECO:0000256" key="7">
    <source>
        <dbReference type="PROSITE-ProRule" id="PRU00169"/>
    </source>
</evidence>
<dbReference type="KEGG" id="psu:Psesu_0766"/>
<dbReference type="Proteomes" id="UP000008632">
    <property type="component" value="Chromosome"/>
</dbReference>
<keyword evidence="8" id="KW-0812">Transmembrane</keyword>
<feature type="domain" description="Histidine kinase" evidence="10">
    <location>
        <begin position="827"/>
        <end position="1045"/>
    </location>
</feature>
<dbReference type="Pfam" id="PF00512">
    <property type="entry name" value="HisKA"/>
    <property type="match status" value="1"/>
</dbReference>
<dbReference type="SUPFAM" id="SSF63829">
    <property type="entry name" value="Calcium-dependent phosphotriesterase"/>
    <property type="match status" value="2"/>
</dbReference>
<dbReference type="GO" id="GO:0005886">
    <property type="term" value="C:plasma membrane"/>
    <property type="evidence" value="ECO:0007669"/>
    <property type="project" value="TreeGrafter"/>
</dbReference>
<evidence type="ECO:0000256" key="1">
    <source>
        <dbReference type="ARBA" id="ARBA00000085"/>
    </source>
</evidence>
<dbReference type="AlphaFoldDB" id="E6WRG1"/>
<evidence type="ECO:0000256" key="6">
    <source>
        <dbReference type="ARBA" id="ARBA00023012"/>
    </source>
</evidence>
<gene>
    <name evidence="12" type="ordered locus">Psesu_0766</name>
</gene>
<dbReference type="Pfam" id="PF02518">
    <property type="entry name" value="HATPase_c"/>
    <property type="match status" value="1"/>
</dbReference>
<feature type="modified residue" description="4-aspartylphosphate" evidence="7">
    <location>
        <position position="1116"/>
    </location>
</feature>
<dbReference type="HOGENOM" id="CLU_000445_28_0_6"/>
<organism evidence="12 13">
    <name type="scientific">Pseudoxanthomonas suwonensis (strain 11-1)</name>
    <dbReference type="NCBI Taxonomy" id="743721"/>
    <lineage>
        <taxon>Bacteria</taxon>
        <taxon>Pseudomonadati</taxon>
        <taxon>Pseudomonadota</taxon>
        <taxon>Gammaproteobacteria</taxon>
        <taxon>Lysobacterales</taxon>
        <taxon>Lysobacteraceae</taxon>
        <taxon>Pseudoxanthomonas</taxon>
    </lineage>
</organism>
<keyword evidence="3 7" id="KW-0597">Phosphoprotein</keyword>
<keyword evidence="9" id="KW-0732">Signal</keyword>
<dbReference type="RefSeq" id="WP_013534449.1">
    <property type="nucleotide sequence ID" value="NC_014924.1"/>
</dbReference>